<feature type="transmembrane region" description="Helical" evidence="1">
    <location>
        <begin position="12"/>
        <end position="35"/>
    </location>
</feature>
<evidence type="ECO:0000313" key="2">
    <source>
        <dbReference type="EMBL" id="GGF87741.1"/>
    </source>
</evidence>
<sequence length="96" mass="11090">MENRKLVKLSDYISQFLKVLIFILLFSLIISQFALQFRAVRVWITGVDRLEGIPFSDASFLQIYSQCGIIFTFAGRACFFLEGYWHNAGSFASPYF</sequence>
<organism evidence="2 3">
    <name type="scientific">Paenibacillus abyssi</name>
    <dbReference type="NCBI Taxonomy" id="1340531"/>
    <lineage>
        <taxon>Bacteria</taxon>
        <taxon>Bacillati</taxon>
        <taxon>Bacillota</taxon>
        <taxon>Bacilli</taxon>
        <taxon>Bacillales</taxon>
        <taxon>Paenibacillaceae</taxon>
        <taxon>Paenibacillus</taxon>
    </lineage>
</organism>
<keyword evidence="1" id="KW-1133">Transmembrane helix</keyword>
<reference evidence="2" key="2">
    <citation type="submission" date="2020-09" db="EMBL/GenBank/DDBJ databases">
        <authorList>
            <person name="Sun Q."/>
            <person name="Zhou Y."/>
        </authorList>
    </citation>
    <scope>NUCLEOTIDE SEQUENCE</scope>
    <source>
        <strain evidence="2">CGMCC 1.12987</strain>
    </source>
</reference>
<keyword evidence="3" id="KW-1185">Reference proteome</keyword>
<dbReference type="EMBL" id="BMGR01000001">
    <property type="protein sequence ID" value="GGF87741.1"/>
    <property type="molecule type" value="Genomic_DNA"/>
</dbReference>
<gene>
    <name evidence="2" type="ORF">GCM10010916_01340</name>
</gene>
<evidence type="ECO:0000313" key="3">
    <source>
        <dbReference type="Proteomes" id="UP000644756"/>
    </source>
</evidence>
<dbReference type="AlphaFoldDB" id="A0A917CJI9"/>
<keyword evidence="1" id="KW-0812">Transmembrane</keyword>
<keyword evidence="1" id="KW-0472">Membrane</keyword>
<comment type="caution">
    <text evidence="2">The sequence shown here is derived from an EMBL/GenBank/DDBJ whole genome shotgun (WGS) entry which is preliminary data.</text>
</comment>
<reference evidence="2" key="1">
    <citation type="journal article" date="2014" name="Int. J. Syst. Evol. Microbiol.">
        <title>Complete genome sequence of Corynebacterium casei LMG S-19264T (=DSM 44701T), isolated from a smear-ripened cheese.</title>
        <authorList>
            <consortium name="US DOE Joint Genome Institute (JGI-PGF)"/>
            <person name="Walter F."/>
            <person name="Albersmeier A."/>
            <person name="Kalinowski J."/>
            <person name="Ruckert C."/>
        </authorList>
    </citation>
    <scope>NUCLEOTIDE SEQUENCE</scope>
    <source>
        <strain evidence="2">CGMCC 1.12987</strain>
    </source>
</reference>
<evidence type="ECO:0000256" key="1">
    <source>
        <dbReference type="SAM" id="Phobius"/>
    </source>
</evidence>
<dbReference type="Proteomes" id="UP000644756">
    <property type="component" value="Unassembled WGS sequence"/>
</dbReference>
<proteinExistence type="predicted"/>
<name>A0A917CJI9_9BACL</name>
<accession>A0A917CJI9</accession>
<protein>
    <submittedName>
        <fullName evidence="2">Uncharacterized protein</fullName>
    </submittedName>
</protein>